<feature type="transmembrane region" description="Helical" evidence="8">
    <location>
        <begin position="189"/>
        <end position="213"/>
    </location>
</feature>
<feature type="transmembrane region" description="Helical" evidence="8">
    <location>
        <begin position="94"/>
        <end position="113"/>
    </location>
</feature>
<feature type="transmembrane region" description="Helical" evidence="8">
    <location>
        <begin position="7"/>
        <end position="35"/>
    </location>
</feature>
<evidence type="ECO:0000256" key="1">
    <source>
        <dbReference type="ARBA" id="ARBA00004651"/>
    </source>
</evidence>
<evidence type="ECO:0000256" key="8">
    <source>
        <dbReference type="RuleBase" id="RU363041"/>
    </source>
</evidence>
<feature type="transmembrane region" description="Helical" evidence="8">
    <location>
        <begin position="71"/>
        <end position="88"/>
    </location>
</feature>
<evidence type="ECO:0000256" key="2">
    <source>
        <dbReference type="ARBA" id="ARBA00009142"/>
    </source>
</evidence>
<dbReference type="GO" id="GO:0005886">
    <property type="term" value="C:plasma membrane"/>
    <property type="evidence" value="ECO:0007669"/>
    <property type="project" value="UniProtKB-SubCell"/>
</dbReference>
<gene>
    <name evidence="9" type="ORF">H8E19_01835</name>
</gene>
<reference evidence="9 10" key="1">
    <citation type="submission" date="2020-08" db="EMBL/GenBank/DDBJ databases">
        <title>Bridging the membrane lipid divide: bacteria of the FCB group superphylum have the potential to synthesize archaeal ether lipids.</title>
        <authorList>
            <person name="Villanueva L."/>
            <person name="Von Meijenfeldt F.A.B."/>
            <person name="Westbye A.B."/>
            <person name="Yadav S."/>
            <person name="Hopmans E.C."/>
            <person name="Dutilh B.E."/>
            <person name="Sinninghe Damste J.S."/>
        </authorList>
    </citation>
    <scope>NUCLEOTIDE SEQUENCE [LARGE SCALE GENOMIC DNA]</scope>
    <source>
        <strain evidence="9">NIOZ-UU27</strain>
    </source>
</reference>
<keyword evidence="6 8" id="KW-1133">Transmembrane helix</keyword>
<feature type="transmembrane region" description="Helical" evidence="8">
    <location>
        <begin position="163"/>
        <end position="182"/>
    </location>
</feature>
<organism evidence="9 10">
    <name type="scientific">Candidatus Desulfacyla euxinica</name>
    <dbReference type="NCBI Taxonomy" id="2841693"/>
    <lineage>
        <taxon>Bacteria</taxon>
        <taxon>Deltaproteobacteria</taxon>
        <taxon>Candidatus Desulfacyla</taxon>
    </lineage>
</organism>
<evidence type="ECO:0000256" key="5">
    <source>
        <dbReference type="ARBA" id="ARBA00022692"/>
    </source>
</evidence>
<evidence type="ECO:0000256" key="3">
    <source>
        <dbReference type="ARBA" id="ARBA00022448"/>
    </source>
</evidence>
<dbReference type="Pfam" id="PF01925">
    <property type="entry name" value="TauE"/>
    <property type="match status" value="1"/>
</dbReference>
<evidence type="ECO:0000313" key="9">
    <source>
        <dbReference type="EMBL" id="MBC8176118.1"/>
    </source>
</evidence>
<feature type="transmembrane region" description="Helical" evidence="8">
    <location>
        <begin position="219"/>
        <end position="237"/>
    </location>
</feature>
<keyword evidence="7 8" id="KW-0472">Membrane</keyword>
<feature type="transmembrane region" description="Helical" evidence="8">
    <location>
        <begin position="125"/>
        <end position="151"/>
    </location>
</feature>
<evidence type="ECO:0000256" key="6">
    <source>
        <dbReference type="ARBA" id="ARBA00022989"/>
    </source>
</evidence>
<dbReference type="EMBL" id="JACNJD010000093">
    <property type="protein sequence ID" value="MBC8176118.1"/>
    <property type="molecule type" value="Genomic_DNA"/>
</dbReference>
<dbReference type="InterPro" id="IPR052017">
    <property type="entry name" value="TSUP"/>
</dbReference>
<comment type="similarity">
    <text evidence="2 8">Belongs to the 4-toluene sulfonate uptake permease (TSUP) (TC 2.A.102) family.</text>
</comment>
<comment type="caution">
    <text evidence="9">The sequence shown here is derived from an EMBL/GenBank/DDBJ whole genome shotgun (WGS) entry which is preliminary data.</text>
</comment>
<dbReference type="InterPro" id="IPR002781">
    <property type="entry name" value="TM_pro_TauE-like"/>
</dbReference>
<dbReference type="PANTHER" id="PTHR30269:SF37">
    <property type="entry name" value="MEMBRANE TRANSPORTER PROTEIN"/>
    <property type="match status" value="1"/>
</dbReference>
<evidence type="ECO:0000313" key="10">
    <source>
        <dbReference type="Proteomes" id="UP000650524"/>
    </source>
</evidence>
<dbReference type="AlphaFoldDB" id="A0A8J6MYJ4"/>
<sequence>MQTYVLICMIVFFSGFIQGLSGFGAIMLSLPLLALFIDVKVVIPLVGIFGLVIPILLLIKLWKHLDWKKIYPLFLGALPGIPVGVFFLKKFDINTIQLILGIILMTFSIYSLFLKSFNRGLRGRWAYVFGFIGGCIGGALSAAGLAAIVYTSLQTWGKDKTKATLQGFLLASHLVIIILQAVNGLITTIVLWYLLVSLPTLILGTYVGTLFYGRINEDFYKKTMLILLAILGALMIYKS</sequence>
<dbReference type="Proteomes" id="UP000650524">
    <property type="component" value="Unassembled WGS sequence"/>
</dbReference>
<evidence type="ECO:0000256" key="7">
    <source>
        <dbReference type="ARBA" id="ARBA00023136"/>
    </source>
</evidence>
<evidence type="ECO:0000256" key="4">
    <source>
        <dbReference type="ARBA" id="ARBA00022475"/>
    </source>
</evidence>
<comment type="subcellular location">
    <subcellularLocation>
        <location evidence="1 8">Cell membrane</location>
        <topology evidence="1 8">Multi-pass membrane protein</topology>
    </subcellularLocation>
</comment>
<protein>
    <recommendedName>
        <fullName evidence="8">Probable membrane transporter protein</fullName>
    </recommendedName>
</protein>
<keyword evidence="5 8" id="KW-0812">Transmembrane</keyword>
<name>A0A8J6MYJ4_9DELT</name>
<keyword evidence="3" id="KW-0813">Transport</keyword>
<feature type="transmembrane region" description="Helical" evidence="8">
    <location>
        <begin position="41"/>
        <end position="59"/>
    </location>
</feature>
<accession>A0A8J6MYJ4</accession>
<keyword evidence="4 8" id="KW-1003">Cell membrane</keyword>
<proteinExistence type="inferred from homology"/>
<dbReference type="PANTHER" id="PTHR30269">
    <property type="entry name" value="TRANSMEMBRANE PROTEIN YFCA"/>
    <property type="match status" value="1"/>
</dbReference>